<dbReference type="GO" id="GO:0009029">
    <property type="term" value="F:lipid-A 4'-kinase activity"/>
    <property type="evidence" value="ECO:0007669"/>
    <property type="project" value="UniProtKB-UniRule"/>
</dbReference>
<dbReference type="PATRIC" id="fig|946483.4.peg.2211"/>
<evidence type="ECO:0000256" key="11">
    <source>
        <dbReference type="ARBA" id="ARBA00023098"/>
    </source>
</evidence>
<dbReference type="NCBIfam" id="TIGR00682">
    <property type="entry name" value="lpxK"/>
    <property type="match status" value="1"/>
</dbReference>
<dbReference type="GO" id="GO:0005886">
    <property type="term" value="C:plasma membrane"/>
    <property type="evidence" value="ECO:0007669"/>
    <property type="project" value="TreeGrafter"/>
</dbReference>
<comment type="similarity">
    <text evidence="13">Belongs to the LpxK family.</text>
</comment>
<evidence type="ECO:0000256" key="10">
    <source>
        <dbReference type="ARBA" id="ARBA00022840"/>
    </source>
</evidence>
<dbReference type="KEGG" id="cbx:Cenrod_2197"/>
<evidence type="ECO:0000256" key="9">
    <source>
        <dbReference type="ARBA" id="ARBA00022777"/>
    </source>
</evidence>
<comment type="catalytic activity">
    <reaction evidence="13">
        <text>a lipid A disaccharide + ATP = a lipid IVA + ADP + H(+)</text>
        <dbReference type="Rhea" id="RHEA:67840"/>
        <dbReference type="ChEBI" id="CHEBI:15378"/>
        <dbReference type="ChEBI" id="CHEBI:30616"/>
        <dbReference type="ChEBI" id="CHEBI:176343"/>
        <dbReference type="ChEBI" id="CHEBI:176425"/>
        <dbReference type="ChEBI" id="CHEBI:456216"/>
        <dbReference type="EC" id="2.7.1.130"/>
    </reaction>
</comment>
<evidence type="ECO:0000256" key="13">
    <source>
        <dbReference type="HAMAP-Rule" id="MF_00409"/>
    </source>
</evidence>
<dbReference type="UniPathway" id="UPA00359">
    <property type="reaction ID" value="UER00482"/>
</dbReference>
<dbReference type="GO" id="GO:0009245">
    <property type="term" value="P:lipid A biosynthetic process"/>
    <property type="evidence" value="ECO:0007669"/>
    <property type="project" value="UniProtKB-UniRule"/>
</dbReference>
<accession>U5NAB5</accession>
<dbReference type="SUPFAM" id="SSF52540">
    <property type="entry name" value="P-loop containing nucleoside triphosphate hydrolases"/>
    <property type="match status" value="1"/>
</dbReference>
<comment type="pathway">
    <text evidence="2 13">Glycolipid biosynthesis; lipid IV(A) biosynthesis; lipid IV(A) from (3R)-3-hydroxytetradecanoyl-[acyl-carrier-protein] and UDP-N-acetyl-alpha-D-glucosamine: step 6/6.</text>
</comment>
<evidence type="ECO:0000256" key="6">
    <source>
        <dbReference type="ARBA" id="ARBA00022556"/>
    </source>
</evidence>
<organism evidence="14 15">
    <name type="scientific">Candidatus Symbiobacter mobilis CR</name>
    <dbReference type="NCBI Taxonomy" id="946483"/>
    <lineage>
        <taxon>Bacteria</taxon>
        <taxon>Pseudomonadati</taxon>
        <taxon>Pseudomonadota</taxon>
        <taxon>Betaproteobacteria</taxon>
        <taxon>Burkholderiales</taxon>
        <taxon>Comamonadaceae</taxon>
    </lineage>
</organism>
<evidence type="ECO:0000256" key="4">
    <source>
        <dbReference type="ARBA" id="ARBA00016436"/>
    </source>
</evidence>
<keyword evidence="6 13" id="KW-0441">Lipid A biosynthesis</keyword>
<keyword evidence="7 13" id="KW-0808">Transferase</keyword>
<dbReference type="OrthoDB" id="9766423at2"/>
<reference evidence="14 15" key="1">
    <citation type="journal article" date="2013" name="Genome Biol.">
        <title>Genomic analysis reveals key aspects of prokaryotic symbiosis in the phototrophic consortium "Chlorochromatium aggregatum".</title>
        <authorList>
            <person name="Liu Z."/>
            <person name="Muller J."/>
            <person name="Li T."/>
            <person name="Alvey R.M."/>
            <person name="Vogl K."/>
            <person name="Frigaard N.U."/>
            <person name="Rockwell N.C."/>
            <person name="Boyd E.S."/>
            <person name="Tomsho L.P."/>
            <person name="Schuster S.C."/>
            <person name="Henke P."/>
            <person name="Rohde M."/>
            <person name="Overmann J."/>
            <person name="Bryant D.A."/>
        </authorList>
    </citation>
    <scope>NUCLEOTIDE SEQUENCE [LARGE SCALE GENOMIC DNA]</scope>
    <source>
        <strain evidence="14">CR</strain>
    </source>
</reference>
<evidence type="ECO:0000256" key="12">
    <source>
        <dbReference type="ARBA" id="ARBA00029757"/>
    </source>
</evidence>
<keyword evidence="11 13" id="KW-0443">Lipid metabolism</keyword>
<feature type="binding site" evidence="13">
    <location>
        <begin position="54"/>
        <end position="61"/>
    </location>
    <ligand>
        <name>ATP</name>
        <dbReference type="ChEBI" id="CHEBI:30616"/>
    </ligand>
</feature>
<dbReference type="Proteomes" id="UP000017184">
    <property type="component" value="Chromosome"/>
</dbReference>
<comment type="function">
    <text evidence="1 13">Transfers the gamma-phosphate of ATP to the 4'-position of a tetraacyldisaccharide 1-phosphate intermediate (termed DS-1-P) to form tetraacyldisaccharide 1,4'-bis-phosphate (lipid IVA).</text>
</comment>
<dbReference type="GO" id="GO:0009244">
    <property type="term" value="P:lipopolysaccharide core region biosynthetic process"/>
    <property type="evidence" value="ECO:0007669"/>
    <property type="project" value="TreeGrafter"/>
</dbReference>
<keyword evidence="15" id="KW-1185">Reference proteome</keyword>
<keyword evidence="5 13" id="KW-0444">Lipid biosynthesis</keyword>
<evidence type="ECO:0000313" key="14">
    <source>
        <dbReference type="EMBL" id="AGX88265.1"/>
    </source>
</evidence>
<gene>
    <name evidence="13 14" type="primary">lpxK</name>
    <name evidence="14" type="ORF">Cenrod_2197</name>
</gene>
<evidence type="ECO:0000256" key="1">
    <source>
        <dbReference type="ARBA" id="ARBA00002274"/>
    </source>
</evidence>
<keyword evidence="10 13" id="KW-0067">ATP-binding</keyword>
<dbReference type="GO" id="GO:0005524">
    <property type="term" value="F:ATP binding"/>
    <property type="evidence" value="ECO:0007669"/>
    <property type="project" value="UniProtKB-UniRule"/>
</dbReference>
<dbReference type="Pfam" id="PF02606">
    <property type="entry name" value="LpxK"/>
    <property type="match status" value="1"/>
</dbReference>
<dbReference type="InterPro" id="IPR027417">
    <property type="entry name" value="P-loop_NTPase"/>
</dbReference>
<sequence length="336" mass="37109">MRAAWQGRGWWCRLLWPVAWCFGLLGAVRRWAYRQGWMHCDRLPVPVIVVGNVVVGGCGKTPLVLAIVEHLQAQGRVVGVVSRGYGRRGDDFVRVTADADPAEVGDEPLLIHRRTGAAVVVGARRVHAARMLLHAVPEIDILVCDDGLQHLALCRDVEIAVFDDGGVGNGWLLPAGPLREPWPRAVDLVVHTGMRPAFAGFRAVRSLADEAVDAQGRTRSLSLLAQDEAVQVVVAIAQPQRFLDMLQARGIRPATVWRLPDHDDLRGVVQRLDPAAPVVCTEKDAVKLWTLRPNAWAVRLLQAPEPAFWAALDAYLYTLRNDKNGEIHGEIRTRQP</sequence>
<evidence type="ECO:0000313" key="15">
    <source>
        <dbReference type="Proteomes" id="UP000017184"/>
    </source>
</evidence>
<dbReference type="PANTHER" id="PTHR42724">
    <property type="entry name" value="TETRAACYLDISACCHARIDE 4'-KINASE"/>
    <property type="match status" value="1"/>
</dbReference>
<evidence type="ECO:0000256" key="5">
    <source>
        <dbReference type="ARBA" id="ARBA00022516"/>
    </source>
</evidence>
<keyword evidence="8 13" id="KW-0547">Nucleotide-binding</keyword>
<dbReference type="EC" id="2.7.1.130" evidence="3 13"/>
<name>U5NAB5_9BURK</name>
<keyword evidence="9 13" id="KW-0418">Kinase</keyword>
<dbReference type="InterPro" id="IPR003758">
    <property type="entry name" value="LpxK"/>
</dbReference>
<dbReference type="HAMAP" id="MF_00409">
    <property type="entry name" value="LpxK"/>
    <property type="match status" value="1"/>
</dbReference>
<proteinExistence type="inferred from homology"/>
<evidence type="ECO:0000256" key="2">
    <source>
        <dbReference type="ARBA" id="ARBA00004870"/>
    </source>
</evidence>
<evidence type="ECO:0000256" key="7">
    <source>
        <dbReference type="ARBA" id="ARBA00022679"/>
    </source>
</evidence>
<dbReference type="STRING" id="946483.Cenrod_2197"/>
<dbReference type="PANTHER" id="PTHR42724:SF1">
    <property type="entry name" value="TETRAACYLDISACCHARIDE 4'-KINASE, MITOCHONDRIAL-RELATED"/>
    <property type="match status" value="1"/>
</dbReference>
<evidence type="ECO:0000256" key="3">
    <source>
        <dbReference type="ARBA" id="ARBA00012071"/>
    </source>
</evidence>
<dbReference type="AlphaFoldDB" id="U5NAB5"/>
<protein>
    <recommendedName>
        <fullName evidence="4 13">Tetraacyldisaccharide 4'-kinase</fullName>
        <ecNumber evidence="3 13">2.7.1.130</ecNumber>
    </recommendedName>
    <alternativeName>
        <fullName evidence="12 13">Lipid A 4'-kinase</fullName>
    </alternativeName>
</protein>
<dbReference type="EMBL" id="CP004885">
    <property type="protein sequence ID" value="AGX88265.1"/>
    <property type="molecule type" value="Genomic_DNA"/>
</dbReference>
<dbReference type="HOGENOM" id="CLU_038816_2_0_4"/>
<evidence type="ECO:0000256" key="8">
    <source>
        <dbReference type="ARBA" id="ARBA00022741"/>
    </source>
</evidence>
<dbReference type="eggNOG" id="COG1663">
    <property type="taxonomic scope" value="Bacteria"/>
</dbReference>